<keyword evidence="4" id="KW-1185">Reference proteome</keyword>
<feature type="domain" description="DUF6788" evidence="2">
    <location>
        <begin position="11"/>
        <end position="66"/>
    </location>
</feature>
<organism evidence="3 4">
    <name type="scientific">Treponema berlinense</name>
    <dbReference type="NCBI Taxonomy" id="225004"/>
    <lineage>
        <taxon>Bacteria</taxon>
        <taxon>Pseudomonadati</taxon>
        <taxon>Spirochaetota</taxon>
        <taxon>Spirochaetia</taxon>
        <taxon>Spirochaetales</taxon>
        <taxon>Treponemataceae</taxon>
        <taxon>Treponema</taxon>
    </lineage>
</organism>
<protein>
    <recommendedName>
        <fullName evidence="2">DUF6788 domain-containing protein</fullName>
    </recommendedName>
</protein>
<dbReference type="GeneID" id="303367353"/>
<dbReference type="Proteomes" id="UP000190395">
    <property type="component" value="Unassembled WGS sequence"/>
</dbReference>
<feature type="coiled-coil region" evidence="1">
    <location>
        <begin position="73"/>
        <end position="100"/>
    </location>
</feature>
<dbReference type="RefSeq" id="WP_078930858.1">
    <property type="nucleotide sequence ID" value="NZ_FUXC01000005.1"/>
</dbReference>
<dbReference type="AlphaFoldDB" id="A0A1T4N4V0"/>
<dbReference type="Pfam" id="PF20586">
    <property type="entry name" value="DUF6788"/>
    <property type="match status" value="1"/>
</dbReference>
<evidence type="ECO:0000313" key="4">
    <source>
        <dbReference type="Proteomes" id="UP000190395"/>
    </source>
</evidence>
<accession>A0A1T4N4V0</accession>
<dbReference type="EMBL" id="FUXC01000005">
    <property type="protein sequence ID" value="SJZ74156.1"/>
    <property type="molecule type" value="Genomic_DNA"/>
</dbReference>
<sequence length="102" mass="12316">MKSDVVKAVFQDELERNQRLVSRYEKELENLPKGSIYKRKIGNHEYFYLNYREGNKVISKFLGKNETFDSDELQMQLDKRNEYKQLIKKLKLEQKDLLKALK</sequence>
<proteinExistence type="predicted"/>
<dbReference type="InterPro" id="IPR046738">
    <property type="entry name" value="DUF6788"/>
</dbReference>
<dbReference type="OrthoDB" id="1851276at2"/>
<evidence type="ECO:0000256" key="1">
    <source>
        <dbReference type="SAM" id="Coils"/>
    </source>
</evidence>
<evidence type="ECO:0000313" key="3">
    <source>
        <dbReference type="EMBL" id="SJZ74156.1"/>
    </source>
</evidence>
<name>A0A1T4N4V0_9SPIR</name>
<dbReference type="STRING" id="225004.SAMN02745152_01105"/>
<reference evidence="3 4" key="1">
    <citation type="submission" date="2017-02" db="EMBL/GenBank/DDBJ databases">
        <authorList>
            <person name="Peterson S.W."/>
        </authorList>
    </citation>
    <scope>NUCLEOTIDE SEQUENCE [LARGE SCALE GENOMIC DNA]</scope>
    <source>
        <strain evidence="3 4">ATCC BAA-909</strain>
    </source>
</reference>
<keyword evidence="1" id="KW-0175">Coiled coil</keyword>
<evidence type="ECO:0000259" key="2">
    <source>
        <dbReference type="Pfam" id="PF20586"/>
    </source>
</evidence>
<gene>
    <name evidence="3" type="ORF">SAMN02745152_01105</name>
</gene>